<evidence type="ECO:0000256" key="3">
    <source>
        <dbReference type="ARBA" id="ARBA00022989"/>
    </source>
</evidence>
<dbReference type="Proteomes" id="UP001159428">
    <property type="component" value="Unassembled WGS sequence"/>
</dbReference>
<evidence type="ECO:0000256" key="5">
    <source>
        <dbReference type="SAM" id="MobiDB-lite"/>
    </source>
</evidence>
<feature type="transmembrane region" description="Helical" evidence="6">
    <location>
        <begin position="382"/>
        <end position="402"/>
    </location>
</feature>
<evidence type="ECO:0000313" key="8">
    <source>
        <dbReference type="EMBL" id="CAH3106957.1"/>
    </source>
</evidence>
<feature type="transmembrane region" description="Helical" evidence="6">
    <location>
        <begin position="27"/>
        <end position="49"/>
    </location>
</feature>
<feature type="transmembrane region" description="Helical" evidence="6">
    <location>
        <begin position="515"/>
        <end position="534"/>
    </location>
</feature>
<feature type="transmembrane region" description="Helical" evidence="6">
    <location>
        <begin position="186"/>
        <end position="208"/>
    </location>
</feature>
<evidence type="ECO:0000259" key="7">
    <source>
        <dbReference type="Pfam" id="PF13906"/>
    </source>
</evidence>
<feature type="transmembrane region" description="Helical" evidence="6">
    <location>
        <begin position="93"/>
        <end position="114"/>
    </location>
</feature>
<dbReference type="AlphaFoldDB" id="A0AAU9WAP7"/>
<dbReference type="GO" id="GO:0005886">
    <property type="term" value="C:plasma membrane"/>
    <property type="evidence" value="ECO:0007669"/>
    <property type="project" value="TreeGrafter"/>
</dbReference>
<name>A0AAU9WAP7_9CNID</name>
<gene>
    <name evidence="8" type="ORF">PMEA_00001768</name>
</gene>
<feature type="transmembrane region" description="Helical" evidence="6">
    <location>
        <begin position="162"/>
        <end position="179"/>
    </location>
</feature>
<dbReference type="PANTHER" id="PTHR43243:SF105">
    <property type="entry name" value="CATIONIC AMINO ACID TRANSPORTER C-TERMINAL DOMAIN-CONTAINING PROTEIN"/>
    <property type="match status" value="1"/>
</dbReference>
<dbReference type="Gene3D" id="1.20.1740.10">
    <property type="entry name" value="Amino acid/polyamine transporter I"/>
    <property type="match status" value="2"/>
</dbReference>
<dbReference type="Pfam" id="PF13520">
    <property type="entry name" value="AA_permease_2"/>
    <property type="match status" value="1"/>
</dbReference>
<comment type="subcellular location">
    <subcellularLocation>
        <location evidence="1">Membrane</location>
        <topology evidence="1">Multi-pass membrane protein</topology>
    </subcellularLocation>
</comment>
<protein>
    <recommendedName>
        <fullName evidence="7">Cationic amino acid transporter C-terminal domain-containing protein</fullName>
    </recommendedName>
</protein>
<dbReference type="GO" id="GO:0015171">
    <property type="term" value="F:amino acid transmembrane transporter activity"/>
    <property type="evidence" value="ECO:0007669"/>
    <property type="project" value="TreeGrafter"/>
</dbReference>
<reference evidence="8 9" key="1">
    <citation type="submission" date="2022-05" db="EMBL/GenBank/DDBJ databases">
        <authorList>
            <consortium name="Genoscope - CEA"/>
            <person name="William W."/>
        </authorList>
    </citation>
    <scope>NUCLEOTIDE SEQUENCE [LARGE SCALE GENOMIC DNA]</scope>
</reference>
<dbReference type="PANTHER" id="PTHR43243">
    <property type="entry name" value="INNER MEMBRANE TRANSPORTER YGJI-RELATED"/>
    <property type="match status" value="1"/>
</dbReference>
<feature type="transmembrane region" description="Helical" evidence="6">
    <location>
        <begin position="354"/>
        <end position="376"/>
    </location>
</feature>
<evidence type="ECO:0000313" key="9">
    <source>
        <dbReference type="Proteomes" id="UP001159428"/>
    </source>
</evidence>
<feature type="domain" description="Cationic amino acid transporter C-terminal" evidence="7">
    <location>
        <begin position="515"/>
        <end position="565"/>
    </location>
</feature>
<feature type="transmembrane region" description="Helical" evidence="6">
    <location>
        <begin position="61"/>
        <end position="81"/>
    </location>
</feature>
<feature type="region of interest" description="Disordered" evidence="5">
    <location>
        <begin position="419"/>
        <end position="445"/>
    </location>
</feature>
<dbReference type="InterPro" id="IPR029485">
    <property type="entry name" value="CAT_C"/>
</dbReference>
<evidence type="ECO:0000256" key="2">
    <source>
        <dbReference type="ARBA" id="ARBA00022692"/>
    </source>
</evidence>
<organism evidence="8 9">
    <name type="scientific">Pocillopora meandrina</name>
    <dbReference type="NCBI Taxonomy" id="46732"/>
    <lineage>
        <taxon>Eukaryota</taxon>
        <taxon>Metazoa</taxon>
        <taxon>Cnidaria</taxon>
        <taxon>Anthozoa</taxon>
        <taxon>Hexacorallia</taxon>
        <taxon>Scleractinia</taxon>
        <taxon>Astrocoeniina</taxon>
        <taxon>Pocilloporidae</taxon>
        <taxon>Pocillopora</taxon>
    </lineage>
</organism>
<dbReference type="Pfam" id="PF13906">
    <property type="entry name" value="AA_permease_C"/>
    <property type="match status" value="1"/>
</dbReference>
<dbReference type="InterPro" id="IPR002293">
    <property type="entry name" value="AA/rel_permease1"/>
</dbReference>
<evidence type="ECO:0000256" key="1">
    <source>
        <dbReference type="ARBA" id="ARBA00004141"/>
    </source>
</evidence>
<feature type="transmembrane region" description="Helical" evidence="6">
    <location>
        <begin position="455"/>
        <end position="475"/>
    </location>
</feature>
<dbReference type="EMBL" id="CALNXJ010000010">
    <property type="protein sequence ID" value="CAH3106957.1"/>
    <property type="molecule type" value="Genomic_DNA"/>
</dbReference>
<comment type="caution">
    <text evidence="8">The sequence shown here is derived from an EMBL/GenBank/DDBJ whole genome shotgun (WGS) entry which is preliminary data.</text>
</comment>
<evidence type="ECO:0000256" key="6">
    <source>
        <dbReference type="SAM" id="Phobius"/>
    </source>
</evidence>
<keyword evidence="3 6" id="KW-1133">Transmembrane helix</keyword>
<dbReference type="FunFam" id="1.20.1740.10:FF:000010">
    <property type="entry name" value="probable cationic amino acid transporter"/>
    <property type="match status" value="1"/>
</dbReference>
<accession>A0AAU9WAP7</accession>
<feature type="transmembrane region" description="Helical" evidence="6">
    <location>
        <begin position="304"/>
        <end position="333"/>
    </location>
</feature>
<keyword evidence="9" id="KW-1185">Reference proteome</keyword>
<feature type="transmembrane region" description="Helical" evidence="6">
    <location>
        <begin position="220"/>
        <end position="243"/>
    </location>
</feature>
<keyword evidence="4 6" id="KW-0472">Membrane</keyword>
<keyword evidence="2 6" id="KW-0812">Transmembrane</keyword>
<feature type="compositionally biased region" description="Polar residues" evidence="5">
    <location>
        <begin position="436"/>
        <end position="445"/>
    </location>
</feature>
<evidence type="ECO:0000256" key="4">
    <source>
        <dbReference type="ARBA" id="ARBA00023136"/>
    </source>
</evidence>
<feature type="compositionally biased region" description="Basic and acidic residues" evidence="5">
    <location>
        <begin position="569"/>
        <end position="582"/>
    </location>
</feature>
<feature type="region of interest" description="Disordered" evidence="5">
    <location>
        <begin position="569"/>
        <end position="599"/>
    </location>
</feature>
<feature type="transmembrane region" description="Helical" evidence="6">
    <location>
        <begin position="255"/>
        <end position="284"/>
    </location>
</feature>
<proteinExistence type="predicted"/>
<dbReference type="PIRSF" id="PIRSF006060">
    <property type="entry name" value="AA_transporter"/>
    <property type="match status" value="1"/>
</dbReference>
<sequence>MASWRETFSRKKFRDPKTMMVTQLNRCLGIFELTLLGVGITIGAGLYVLTPEIARKFTGPSVVVSYFIAASASVLAGLCYAEFGCRVPKAGSVYAYSYSIMGELCAFIIGWDLILEYSIGLSSVAKATSSYLDALFDDRIKNLTISAIGEIHVKGIAQYPDLLSVVLIFGIALISLIGMKETSRFNTLVTVLTMLPIIVIVFAGLYYADIKNWTDDFAPYGASGILTGAGTLFYAFVGFDVIATTAEEVRNPGRTIPISIVLTLVIAFMAYFGASAALTLAWPYATLPERAAFSTVFEWKGAPWAKYMISIGALCGLITSMLGCLVALSRMVYAIANDGLLFKFLGKVNQRTEVPQNATIMTAVFCSLLAFIFDIYQLAEVLSIGTLLAYTLVALCVLVLRYQPDVVGLTKLSSARDDGVASEADNDDTPGEESPLITTNNASQPTATTTSKARFAIGVNTFACIALVVILRWGSSALEKAQWWAIILIILIGFTLVGSAVLLTQLPQNNAPLAFKVPGVPVIPLLSTFVNLLLISQLSYLTWFRFAVWLVIGLMIYLTYGVRHSVEGKRNSQDWPDLRNTEPEICLQKSQDYSEPRKE</sequence>
<feature type="transmembrane region" description="Helical" evidence="6">
    <location>
        <begin position="540"/>
        <end position="560"/>
    </location>
</feature>
<feature type="transmembrane region" description="Helical" evidence="6">
    <location>
        <begin position="481"/>
        <end position="503"/>
    </location>
</feature>